<dbReference type="AlphaFoldDB" id="A0A8S9U810"/>
<evidence type="ECO:0000313" key="2">
    <source>
        <dbReference type="Proteomes" id="UP000704712"/>
    </source>
</evidence>
<dbReference type="Proteomes" id="UP000704712">
    <property type="component" value="Unassembled WGS sequence"/>
</dbReference>
<accession>A0A8S9U810</accession>
<protein>
    <submittedName>
        <fullName evidence="1">Uncharacterized protein</fullName>
    </submittedName>
</protein>
<organism evidence="1 2">
    <name type="scientific">Phytophthora infestans</name>
    <name type="common">Potato late blight agent</name>
    <name type="synonym">Botrytis infestans</name>
    <dbReference type="NCBI Taxonomy" id="4787"/>
    <lineage>
        <taxon>Eukaryota</taxon>
        <taxon>Sar</taxon>
        <taxon>Stramenopiles</taxon>
        <taxon>Oomycota</taxon>
        <taxon>Peronosporomycetes</taxon>
        <taxon>Peronosporales</taxon>
        <taxon>Peronosporaceae</taxon>
        <taxon>Phytophthora</taxon>
    </lineage>
</organism>
<sequence length="266" mass="29366">MPALMGNPPLVQMKLVSVTNIVTSIVENITNTGELATSSEHDGEMAATLDLTSSPIPIPASPSVRAKRTLNLDYLESGSDEGIANIVFNIASKPAGRPMEKKSVKKAKRRKEFEETKTLVQQVNTYGYITLSDLRKCLGYSTQNHLQRPKGHVVTPGMTKTVESSIRFVLSEALVHKSQPAGRNATARELSESGRMPPHDDIIVSILDVGTFSLTDTDTMYEWHCLKKKNSAAQKLMKWVESKPDTETRRAITSRVPTINMRDMAL</sequence>
<evidence type="ECO:0000313" key="1">
    <source>
        <dbReference type="EMBL" id="KAF4136640.1"/>
    </source>
</evidence>
<comment type="caution">
    <text evidence="1">The sequence shown here is derived from an EMBL/GenBank/DDBJ whole genome shotgun (WGS) entry which is preliminary data.</text>
</comment>
<proteinExistence type="predicted"/>
<name>A0A8S9U810_PHYIN</name>
<reference evidence="1" key="1">
    <citation type="submission" date="2020-03" db="EMBL/GenBank/DDBJ databases">
        <title>Hybrid Assembly of Korean Phytophthora infestans isolates.</title>
        <authorList>
            <person name="Prokchorchik M."/>
            <person name="Lee Y."/>
            <person name="Seo J."/>
            <person name="Cho J.-H."/>
            <person name="Park Y.-E."/>
            <person name="Jang D.-C."/>
            <person name="Im J.-S."/>
            <person name="Choi J.-G."/>
            <person name="Park H.-J."/>
            <person name="Lee G.-B."/>
            <person name="Lee Y.-G."/>
            <person name="Hong S.-Y."/>
            <person name="Cho K."/>
            <person name="Sohn K.H."/>
        </authorList>
    </citation>
    <scope>NUCLEOTIDE SEQUENCE</scope>
    <source>
        <strain evidence="1">KR_2_A2</strain>
    </source>
</reference>
<dbReference type="EMBL" id="JAACNO010001912">
    <property type="protein sequence ID" value="KAF4136640.1"/>
    <property type="molecule type" value="Genomic_DNA"/>
</dbReference>
<gene>
    <name evidence="1" type="ORF">GN958_ATG14130</name>
</gene>